<reference evidence="1 2" key="1">
    <citation type="journal article" date="2018" name="Front. Plant Sci.">
        <title>Red Clover (Trifolium pratense) and Zigzag Clover (T. medium) - A Picture of Genomic Similarities and Differences.</title>
        <authorList>
            <person name="Dluhosova J."/>
            <person name="Istvanek J."/>
            <person name="Nedelnik J."/>
            <person name="Repkova J."/>
        </authorList>
    </citation>
    <scope>NUCLEOTIDE SEQUENCE [LARGE SCALE GENOMIC DNA]</scope>
    <source>
        <strain evidence="2">cv. 10/8</strain>
        <tissue evidence="1">Leaf</tissue>
    </source>
</reference>
<protein>
    <submittedName>
        <fullName evidence="1">Uncharacterized protein</fullName>
    </submittedName>
</protein>
<comment type="caution">
    <text evidence="1">The sequence shown here is derived from an EMBL/GenBank/DDBJ whole genome shotgun (WGS) entry which is preliminary data.</text>
</comment>
<feature type="non-terminal residue" evidence="1">
    <location>
        <position position="1"/>
    </location>
</feature>
<sequence length="117" mass="13045">WCDEWQPCFQRPSAPPNFQISGNLLHFRGVVLRLVCWLNPSWDCATFCSHLFQDVIFGSTRFGAASIFGGGSRFVRGFHQTVVAFVDVATAPSISGFPFDITTLSSFCLRVVSVMFE</sequence>
<dbReference type="EMBL" id="LXQA010081094">
    <property type="protein sequence ID" value="MCI11673.1"/>
    <property type="molecule type" value="Genomic_DNA"/>
</dbReference>
<organism evidence="1 2">
    <name type="scientific">Trifolium medium</name>
    <dbReference type="NCBI Taxonomy" id="97028"/>
    <lineage>
        <taxon>Eukaryota</taxon>
        <taxon>Viridiplantae</taxon>
        <taxon>Streptophyta</taxon>
        <taxon>Embryophyta</taxon>
        <taxon>Tracheophyta</taxon>
        <taxon>Spermatophyta</taxon>
        <taxon>Magnoliopsida</taxon>
        <taxon>eudicotyledons</taxon>
        <taxon>Gunneridae</taxon>
        <taxon>Pentapetalae</taxon>
        <taxon>rosids</taxon>
        <taxon>fabids</taxon>
        <taxon>Fabales</taxon>
        <taxon>Fabaceae</taxon>
        <taxon>Papilionoideae</taxon>
        <taxon>50 kb inversion clade</taxon>
        <taxon>NPAAA clade</taxon>
        <taxon>Hologalegina</taxon>
        <taxon>IRL clade</taxon>
        <taxon>Trifolieae</taxon>
        <taxon>Trifolium</taxon>
    </lineage>
</organism>
<keyword evidence="2" id="KW-1185">Reference proteome</keyword>
<name>A0A392PHV5_9FABA</name>
<accession>A0A392PHV5</accession>
<dbReference type="AlphaFoldDB" id="A0A392PHV5"/>
<dbReference type="Proteomes" id="UP000265520">
    <property type="component" value="Unassembled WGS sequence"/>
</dbReference>
<evidence type="ECO:0000313" key="2">
    <source>
        <dbReference type="Proteomes" id="UP000265520"/>
    </source>
</evidence>
<evidence type="ECO:0000313" key="1">
    <source>
        <dbReference type="EMBL" id="MCI11673.1"/>
    </source>
</evidence>
<proteinExistence type="predicted"/>